<proteinExistence type="inferred from homology"/>
<evidence type="ECO:0000256" key="5">
    <source>
        <dbReference type="ARBA" id="ARBA00022840"/>
    </source>
</evidence>
<dbReference type="InterPro" id="IPR014729">
    <property type="entry name" value="Rossmann-like_a/b/a_fold"/>
</dbReference>
<keyword evidence="4 9" id="KW-0547">Nucleotide-binding</keyword>
<keyword evidence="3 9" id="KW-0436">Ligase</keyword>
<evidence type="ECO:0000256" key="8">
    <source>
        <dbReference type="NCBIfam" id="TIGR00233"/>
    </source>
</evidence>
<evidence type="ECO:0000256" key="4">
    <source>
        <dbReference type="ARBA" id="ARBA00022741"/>
    </source>
</evidence>
<dbReference type="Gene3D" id="3.40.50.620">
    <property type="entry name" value="HUPs"/>
    <property type="match status" value="1"/>
</dbReference>
<evidence type="ECO:0000256" key="1">
    <source>
        <dbReference type="ARBA" id="ARBA00005594"/>
    </source>
</evidence>
<dbReference type="PANTHER" id="PTHR43766:SF1">
    <property type="entry name" value="TRYPTOPHAN--TRNA LIGASE, MITOCHONDRIAL"/>
    <property type="match status" value="1"/>
</dbReference>
<dbReference type="NCBIfam" id="TIGR00233">
    <property type="entry name" value="trpS"/>
    <property type="match status" value="1"/>
</dbReference>
<accession>A0ABU6GLT0</accession>
<dbReference type="PRINTS" id="PR01039">
    <property type="entry name" value="TRNASYNTHTRP"/>
</dbReference>
<evidence type="ECO:0000313" key="11">
    <source>
        <dbReference type="Proteomes" id="UP001344632"/>
    </source>
</evidence>
<evidence type="ECO:0000256" key="7">
    <source>
        <dbReference type="ARBA" id="ARBA00023146"/>
    </source>
</evidence>
<dbReference type="Pfam" id="PF00579">
    <property type="entry name" value="tRNA-synt_1b"/>
    <property type="match status" value="1"/>
</dbReference>
<dbReference type="EC" id="6.1.1.2" evidence="2 8"/>
<keyword evidence="11" id="KW-1185">Reference proteome</keyword>
<keyword evidence="5 9" id="KW-0067">ATP-binding</keyword>
<evidence type="ECO:0000313" key="10">
    <source>
        <dbReference type="EMBL" id="MEC0240711.1"/>
    </source>
</evidence>
<dbReference type="InterPro" id="IPR002305">
    <property type="entry name" value="aa-tRNA-synth_Ic"/>
</dbReference>
<evidence type="ECO:0000256" key="6">
    <source>
        <dbReference type="ARBA" id="ARBA00022917"/>
    </source>
</evidence>
<comment type="similarity">
    <text evidence="1 9">Belongs to the class-I aminoacyl-tRNA synthetase family.</text>
</comment>
<name>A0ABU6GLT0_9BACL</name>
<dbReference type="EMBL" id="JARLKZ010000008">
    <property type="protein sequence ID" value="MEC0240711.1"/>
    <property type="molecule type" value="Genomic_DNA"/>
</dbReference>
<dbReference type="CDD" id="cd00806">
    <property type="entry name" value="TrpRS_core"/>
    <property type="match status" value="1"/>
</dbReference>
<evidence type="ECO:0000256" key="9">
    <source>
        <dbReference type="RuleBase" id="RU363036"/>
    </source>
</evidence>
<dbReference type="Gene3D" id="1.10.240.10">
    <property type="entry name" value="Tyrosyl-Transfer RNA Synthetase"/>
    <property type="match status" value="1"/>
</dbReference>
<sequence length="340" mass="38244">MTTTSIQPKQEIVLTGDRTTGKLHLGHYVGSLKSRVQLQQQYETYIMLADVQALTTHFHNPGLLSQSVRQVALDYLSVGIDPECATIFVQSMVPEIAELTIFYSMFVTVSSLRHNPTVKHEAQERGYEDLYYGFLGYPVSQAADITFCKASLVPAGEDQIPHIEQTRKIVRRFNELYAPVLVEPQILVGERLDGLDGDSKMSKSLGNAICLDASTEDVQTQIRRAKTDPGRIHKTDPGHPEVCTIYGYHCIFRKEGSAEIRENCMKGTIGCAACKAMITEAIEDVLEPIRERRELYKYRPKDIDDMLMAGTAKARKVARQTMKEVREAMGMNYFPLTSEQ</sequence>
<dbReference type="InterPro" id="IPR050203">
    <property type="entry name" value="Trp-tRNA_synthetase"/>
</dbReference>
<reference evidence="10 11" key="1">
    <citation type="submission" date="2023-03" db="EMBL/GenBank/DDBJ databases">
        <title>Bacillus Genome Sequencing.</title>
        <authorList>
            <person name="Dunlap C."/>
        </authorList>
    </citation>
    <scope>NUCLEOTIDE SEQUENCE [LARGE SCALE GENOMIC DNA]</scope>
    <source>
        <strain evidence="10 11">BD-525</strain>
    </source>
</reference>
<comment type="caution">
    <text evidence="10">The sequence shown here is derived from an EMBL/GenBank/DDBJ whole genome shotgun (WGS) entry which is preliminary data.</text>
</comment>
<evidence type="ECO:0000256" key="2">
    <source>
        <dbReference type="ARBA" id="ARBA00013161"/>
    </source>
</evidence>
<dbReference type="Proteomes" id="UP001344632">
    <property type="component" value="Unassembled WGS sequence"/>
</dbReference>
<dbReference type="InterPro" id="IPR002306">
    <property type="entry name" value="Trp-tRNA-ligase"/>
</dbReference>
<dbReference type="PANTHER" id="PTHR43766">
    <property type="entry name" value="TRYPTOPHAN--TRNA LIGASE, MITOCHONDRIAL"/>
    <property type="match status" value="1"/>
</dbReference>
<protein>
    <recommendedName>
        <fullName evidence="2 8">Tryptophan--tRNA ligase</fullName>
        <ecNumber evidence="2 8">6.1.1.2</ecNumber>
    </recommendedName>
</protein>
<keyword evidence="6 9" id="KW-0648">Protein biosynthesis</keyword>
<gene>
    <name evidence="10" type="primary">trpS</name>
    <name evidence="10" type="ORF">P4H66_12720</name>
</gene>
<dbReference type="GO" id="GO:0004830">
    <property type="term" value="F:tryptophan-tRNA ligase activity"/>
    <property type="evidence" value="ECO:0007669"/>
    <property type="project" value="UniProtKB-EC"/>
</dbReference>
<dbReference type="RefSeq" id="WP_326088484.1">
    <property type="nucleotide sequence ID" value="NZ_JARLKZ010000008.1"/>
</dbReference>
<keyword evidence="7 9" id="KW-0030">Aminoacyl-tRNA synthetase</keyword>
<evidence type="ECO:0000256" key="3">
    <source>
        <dbReference type="ARBA" id="ARBA00022598"/>
    </source>
</evidence>
<dbReference type="SUPFAM" id="SSF52374">
    <property type="entry name" value="Nucleotidylyl transferase"/>
    <property type="match status" value="1"/>
</dbReference>
<organism evidence="10 11">
    <name type="scientific">Paenibacillus dokdonensis</name>
    <dbReference type="NCBI Taxonomy" id="2567944"/>
    <lineage>
        <taxon>Bacteria</taxon>
        <taxon>Bacillati</taxon>
        <taxon>Bacillota</taxon>
        <taxon>Bacilli</taxon>
        <taxon>Bacillales</taxon>
        <taxon>Paenibacillaceae</taxon>
        <taxon>Paenibacillus</taxon>
    </lineage>
</organism>